<evidence type="ECO:0000313" key="2">
    <source>
        <dbReference type="EMBL" id="RFA34909.1"/>
    </source>
</evidence>
<reference evidence="2 3" key="1">
    <citation type="submission" date="2017-05" db="EMBL/GenBank/DDBJ databases">
        <title>Virgibacillus sp. AK90 isolated from a saltern of Kakinada, India.</title>
        <authorList>
            <person name="Gupta V."/>
            <person name="Sidhu C."/>
            <person name="Korpole S."/>
            <person name="Pinnaka A.K."/>
        </authorList>
    </citation>
    <scope>NUCLEOTIDE SEQUENCE [LARGE SCALE GENOMIC DNA]</scope>
    <source>
        <strain evidence="2 3">AK90</strain>
    </source>
</reference>
<proteinExistence type="predicted"/>
<gene>
    <name evidence="2" type="ORF">CAI16_09890</name>
</gene>
<protein>
    <submittedName>
        <fullName evidence="2">(2Fe-2S)-binding protein</fullName>
    </submittedName>
</protein>
<dbReference type="Pfam" id="PF04324">
    <property type="entry name" value="Fer2_BFD"/>
    <property type="match status" value="1"/>
</dbReference>
<accession>A0A3E0WR76</accession>
<dbReference type="RefSeq" id="WP_116278253.1">
    <property type="nucleotide sequence ID" value="NZ_NFZX01000018.1"/>
</dbReference>
<sequence>MDNSTIVCRCEEINKDEIITSIQLGAETFDDVKRLTRCGMGPCQSKICSNLVREMIHEQTGISLCQLKPSRMRAPLRLIRMQTLADHRTTNKVASVLQDSEEGGV</sequence>
<feature type="domain" description="BFD-like [2Fe-2S]-binding" evidence="1">
    <location>
        <begin position="6"/>
        <end position="58"/>
    </location>
</feature>
<dbReference type="InterPro" id="IPR041854">
    <property type="entry name" value="BFD-like_2Fe2S-bd_dom_sf"/>
</dbReference>
<comment type="caution">
    <text evidence="2">The sequence shown here is derived from an EMBL/GenBank/DDBJ whole genome shotgun (WGS) entry which is preliminary data.</text>
</comment>
<dbReference type="AlphaFoldDB" id="A0A3E0WR76"/>
<dbReference type="Proteomes" id="UP000256488">
    <property type="component" value="Unassembled WGS sequence"/>
</dbReference>
<organism evidence="2 3">
    <name type="scientific">Virgibacillus dokdonensis</name>
    <dbReference type="NCBI Taxonomy" id="302167"/>
    <lineage>
        <taxon>Bacteria</taxon>
        <taxon>Bacillati</taxon>
        <taxon>Bacillota</taxon>
        <taxon>Bacilli</taxon>
        <taxon>Bacillales</taxon>
        <taxon>Bacillaceae</taxon>
        <taxon>Virgibacillus</taxon>
    </lineage>
</organism>
<name>A0A3E0WR76_9BACI</name>
<dbReference type="InterPro" id="IPR007419">
    <property type="entry name" value="BFD-like_2Fe2S-bd_dom"/>
</dbReference>
<evidence type="ECO:0000259" key="1">
    <source>
        <dbReference type="Pfam" id="PF04324"/>
    </source>
</evidence>
<dbReference type="Gene3D" id="1.10.10.1100">
    <property type="entry name" value="BFD-like [2Fe-2S]-binding domain"/>
    <property type="match status" value="1"/>
</dbReference>
<evidence type="ECO:0000313" key="3">
    <source>
        <dbReference type="Proteomes" id="UP000256488"/>
    </source>
</evidence>
<dbReference type="EMBL" id="NFZX01000018">
    <property type="protein sequence ID" value="RFA34909.1"/>
    <property type="molecule type" value="Genomic_DNA"/>
</dbReference>
<dbReference type="CDD" id="cd19946">
    <property type="entry name" value="GlpA-like_Fer2_BFD-like"/>
    <property type="match status" value="1"/>
</dbReference>